<dbReference type="OrthoDB" id="4941332at2759"/>
<dbReference type="InParanoid" id="A0A132BCC3"/>
<dbReference type="GeneID" id="28819741"/>
<sequence>TMYRIEQHVLPEIADPLAFKASFLSDFSMLSVTAAILAQVAITALSLQNLDQVHRTANAGFIVSLVKACLSVWTSTSASQMLTGLDTTDALRDWLSNPAPKVTRVTLE</sequence>
<feature type="non-terminal residue" evidence="1">
    <location>
        <position position="1"/>
    </location>
</feature>
<reference evidence="1 2" key="1">
    <citation type="submission" date="2015-10" db="EMBL/GenBank/DDBJ databases">
        <title>Full genome of DAOMC 229536 Phialocephala scopiformis, a fungal endophyte of spruce producing the potent anti-insectan compound rugulosin.</title>
        <authorList>
            <consortium name="DOE Joint Genome Institute"/>
            <person name="Walker A.K."/>
            <person name="Frasz S.L."/>
            <person name="Seifert K.A."/>
            <person name="Miller J.D."/>
            <person name="Mondo S.J."/>
            <person name="Labutti K."/>
            <person name="Lipzen A."/>
            <person name="Dockter R."/>
            <person name="Kennedy M."/>
            <person name="Grigoriev I.V."/>
            <person name="Spatafora J.W."/>
        </authorList>
    </citation>
    <scope>NUCLEOTIDE SEQUENCE [LARGE SCALE GENOMIC DNA]</scope>
    <source>
        <strain evidence="1 2">CBS 120377</strain>
    </source>
</reference>
<protein>
    <submittedName>
        <fullName evidence="1">Uncharacterized protein</fullName>
    </submittedName>
</protein>
<dbReference type="RefSeq" id="XP_018063662.1">
    <property type="nucleotide sequence ID" value="XM_018210015.1"/>
</dbReference>
<name>A0A132BCC3_MOLSC</name>
<keyword evidence="2" id="KW-1185">Reference proteome</keyword>
<organism evidence="1 2">
    <name type="scientific">Mollisia scopiformis</name>
    <name type="common">Conifer needle endophyte fungus</name>
    <name type="synonym">Phialocephala scopiformis</name>
    <dbReference type="NCBI Taxonomy" id="149040"/>
    <lineage>
        <taxon>Eukaryota</taxon>
        <taxon>Fungi</taxon>
        <taxon>Dikarya</taxon>
        <taxon>Ascomycota</taxon>
        <taxon>Pezizomycotina</taxon>
        <taxon>Leotiomycetes</taxon>
        <taxon>Helotiales</taxon>
        <taxon>Mollisiaceae</taxon>
        <taxon>Mollisia</taxon>
    </lineage>
</organism>
<evidence type="ECO:0000313" key="2">
    <source>
        <dbReference type="Proteomes" id="UP000070700"/>
    </source>
</evidence>
<dbReference type="Proteomes" id="UP000070700">
    <property type="component" value="Unassembled WGS sequence"/>
</dbReference>
<dbReference type="KEGG" id="psco:LY89DRAFT_598068"/>
<dbReference type="AlphaFoldDB" id="A0A132BCC3"/>
<dbReference type="EMBL" id="KQ947432">
    <property type="protein sequence ID" value="KUJ09307.1"/>
    <property type="molecule type" value="Genomic_DNA"/>
</dbReference>
<evidence type="ECO:0000313" key="1">
    <source>
        <dbReference type="EMBL" id="KUJ09307.1"/>
    </source>
</evidence>
<proteinExistence type="predicted"/>
<gene>
    <name evidence="1" type="ORF">LY89DRAFT_598068</name>
</gene>
<accession>A0A132BCC3</accession>